<comment type="pathway">
    <text evidence="3">Secondary metabolite biosynthesis.</text>
</comment>
<dbReference type="GO" id="GO:0004497">
    <property type="term" value="F:monooxygenase activity"/>
    <property type="evidence" value="ECO:0007669"/>
    <property type="project" value="UniProtKB-KW"/>
</dbReference>
<evidence type="ECO:0000256" key="13">
    <source>
        <dbReference type="PIRSR" id="PIRSR602401-1"/>
    </source>
</evidence>
<dbReference type="PRINTS" id="PR00463">
    <property type="entry name" value="EP450I"/>
</dbReference>
<dbReference type="PRINTS" id="PR00385">
    <property type="entry name" value="P450"/>
</dbReference>
<dbReference type="InterPro" id="IPR050364">
    <property type="entry name" value="Cytochrome_P450_fung"/>
</dbReference>
<dbReference type="AlphaFoldDB" id="A0AAW0G6L9"/>
<keyword evidence="11 14" id="KW-0503">Monooxygenase</keyword>
<evidence type="ECO:0008006" key="17">
    <source>
        <dbReference type="Google" id="ProtNLM"/>
    </source>
</evidence>
<organism evidence="15 16">
    <name type="scientific">Cerrena zonata</name>
    <dbReference type="NCBI Taxonomy" id="2478898"/>
    <lineage>
        <taxon>Eukaryota</taxon>
        <taxon>Fungi</taxon>
        <taxon>Dikarya</taxon>
        <taxon>Basidiomycota</taxon>
        <taxon>Agaricomycotina</taxon>
        <taxon>Agaricomycetes</taxon>
        <taxon>Polyporales</taxon>
        <taxon>Cerrenaceae</taxon>
        <taxon>Cerrena</taxon>
    </lineage>
</organism>
<evidence type="ECO:0000313" key="16">
    <source>
        <dbReference type="Proteomes" id="UP001385951"/>
    </source>
</evidence>
<dbReference type="InterPro" id="IPR036396">
    <property type="entry name" value="Cyt_P450_sf"/>
</dbReference>
<dbReference type="Proteomes" id="UP001385951">
    <property type="component" value="Unassembled WGS sequence"/>
</dbReference>
<evidence type="ECO:0000256" key="7">
    <source>
        <dbReference type="ARBA" id="ARBA00022723"/>
    </source>
</evidence>
<comment type="caution">
    <text evidence="15">The sequence shown here is derived from an EMBL/GenBank/DDBJ whole genome shotgun (WGS) entry which is preliminary data.</text>
</comment>
<comment type="similarity">
    <text evidence="4 14">Belongs to the cytochrome P450 family.</text>
</comment>
<dbReference type="EMBL" id="JASBNA010000014">
    <property type="protein sequence ID" value="KAK7687122.1"/>
    <property type="molecule type" value="Genomic_DNA"/>
</dbReference>
<evidence type="ECO:0000313" key="15">
    <source>
        <dbReference type="EMBL" id="KAK7687122.1"/>
    </source>
</evidence>
<dbReference type="GO" id="GO:0020037">
    <property type="term" value="F:heme binding"/>
    <property type="evidence" value="ECO:0007669"/>
    <property type="project" value="InterPro"/>
</dbReference>
<dbReference type="Gene3D" id="1.10.630.10">
    <property type="entry name" value="Cytochrome P450"/>
    <property type="match status" value="1"/>
</dbReference>
<keyword evidence="8" id="KW-1133">Transmembrane helix</keyword>
<evidence type="ECO:0000256" key="6">
    <source>
        <dbReference type="ARBA" id="ARBA00022692"/>
    </source>
</evidence>
<dbReference type="GO" id="GO:0016020">
    <property type="term" value="C:membrane"/>
    <property type="evidence" value="ECO:0007669"/>
    <property type="project" value="UniProtKB-SubCell"/>
</dbReference>
<dbReference type="CDD" id="cd11065">
    <property type="entry name" value="CYP64-like"/>
    <property type="match status" value="1"/>
</dbReference>
<sequence length="525" mass="59588">MGLVVSICALAAVYWVLRRLSRIGTRESYLPPGPTTTPILGNLLAFPTSRAHIRFTEWAQEYGAIFSLKLVSNNVVVVSSAKLVRELDMKGATTSDRPAIHAAEIVYGDYELVFARHGTVWRKVRRVVQEILTAEKCSQHLEIQKAEASVLMYDMLQNPENWYTHTRRYSGSVILGVAFGIHCPTYENSYVSRVYQTLWDWQQLLRPGGIPPVDIFPFLKHIPNRWAPWKDLCQQIRNKQRDLFFSLLQVCEDRVSTGNRRDSFLEYVLDRQQEYGLDKEMIAYIGGTLLEAGTETTAVNLQSFILCMTARPEIQRRAQQEIDRVVGTTRTPDKKDLDDLPYVRALIKELHRYRPVGPTAVPHATTADERIGEYLLPKGTTIFVNLWHIFRDPELYDNPDEFNPDRFLNSEFGTKPGADTTGCREDMVFGIGRRICPGRFLASNAIAMNVLNILWAFNISPAKDSVTGQPIPVDINDSIDSILLAPLPFQCEIMPRDEARAEMIKSQYASAQGVFAGLQYTYETS</sequence>
<keyword evidence="9 14" id="KW-0560">Oxidoreductase</keyword>
<accession>A0AAW0G6L9</accession>
<comment type="cofactor">
    <cofactor evidence="1 13">
        <name>heme</name>
        <dbReference type="ChEBI" id="CHEBI:30413"/>
    </cofactor>
</comment>
<evidence type="ECO:0000256" key="14">
    <source>
        <dbReference type="RuleBase" id="RU000461"/>
    </source>
</evidence>
<evidence type="ECO:0000256" key="3">
    <source>
        <dbReference type="ARBA" id="ARBA00005179"/>
    </source>
</evidence>
<comment type="subcellular location">
    <subcellularLocation>
        <location evidence="2">Membrane</location>
    </subcellularLocation>
</comment>
<keyword evidence="12" id="KW-0472">Membrane</keyword>
<dbReference type="GO" id="GO:0005506">
    <property type="term" value="F:iron ion binding"/>
    <property type="evidence" value="ECO:0007669"/>
    <property type="project" value="InterPro"/>
</dbReference>
<keyword evidence="7 13" id="KW-0479">Metal-binding</keyword>
<dbReference type="InterPro" id="IPR002401">
    <property type="entry name" value="Cyt_P450_E_grp-I"/>
</dbReference>
<evidence type="ECO:0000256" key="2">
    <source>
        <dbReference type="ARBA" id="ARBA00004370"/>
    </source>
</evidence>
<dbReference type="GO" id="GO:0016705">
    <property type="term" value="F:oxidoreductase activity, acting on paired donors, with incorporation or reduction of molecular oxygen"/>
    <property type="evidence" value="ECO:0007669"/>
    <property type="project" value="InterPro"/>
</dbReference>
<evidence type="ECO:0000256" key="1">
    <source>
        <dbReference type="ARBA" id="ARBA00001971"/>
    </source>
</evidence>
<keyword evidence="5 13" id="KW-0349">Heme</keyword>
<evidence type="ECO:0000256" key="8">
    <source>
        <dbReference type="ARBA" id="ARBA00022989"/>
    </source>
</evidence>
<dbReference type="InterPro" id="IPR001128">
    <property type="entry name" value="Cyt_P450"/>
</dbReference>
<reference evidence="15 16" key="1">
    <citation type="submission" date="2022-09" db="EMBL/GenBank/DDBJ databases">
        <authorList>
            <person name="Palmer J.M."/>
        </authorList>
    </citation>
    <scope>NUCLEOTIDE SEQUENCE [LARGE SCALE GENOMIC DNA]</scope>
    <source>
        <strain evidence="15 16">DSM 7382</strain>
    </source>
</reference>
<feature type="binding site" description="axial binding residue" evidence="13">
    <location>
        <position position="436"/>
    </location>
    <ligand>
        <name>heme</name>
        <dbReference type="ChEBI" id="CHEBI:30413"/>
    </ligand>
    <ligandPart>
        <name>Fe</name>
        <dbReference type="ChEBI" id="CHEBI:18248"/>
    </ligandPart>
</feature>
<dbReference type="PANTHER" id="PTHR46300">
    <property type="entry name" value="P450, PUTATIVE (EUROFUNG)-RELATED-RELATED"/>
    <property type="match status" value="1"/>
</dbReference>
<protein>
    <recommendedName>
        <fullName evidence="17">Cytochrome P450</fullName>
    </recommendedName>
</protein>
<dbReference type="PROSITE" id="PS00086">
    <property type="entry name" value="CYTOCHROME_P450"/>
    <property type="match status" value="1"/>
</dbReference>
<evidence type="ECO:0000256" key="9">
    <source>
        <dbReference type="ARBA" id="ARBA00023002"/>
    </source>
</evidence>
<dbReference type="SUPFAM" id="SSF48264">
    <property type="entry name" value="Cytochrome P450"/>
    <property type="match status" value="1"/>
</dbReference>
<keyword evidence="10 13" id="KW-0408">Iron</keyword>
<evidence type="ECO:0000256" key="5">
    <source>
        <dbReference type="ARBA" id="ARBA00022617"/>
    </source>
</evidence>
<keyword evidence="16" id="KW-1185">Reference proteome</keyword>
<dbReference type="Pfam" id="PF00067">
    <property type="entry name" value="p450"/>
    <property type="match status" value="1"/>
</dbReference>
<evidence type="ECO:0000256" key="10">
    <source>
        <dbReference type="ARBA" id="ARBA00023004"/>
    </source>
</evidence>
<evidence type="ECO:0000256" key="12">
    <source>
        <dbReference type="ARBA" id="ARBA00023136"/>
    </source>
</evidence>
<dbReference type="InterPro" id="IPR017972">
    <property type="entry name" value="Cyt_P450_CS"/>
</dbReference>
<evidence type="ECO:0000256" key="4">
    <source>
        <dbReference type="ARBA" id="ARBA00010617"/>
    </source>
</evidence>
<gene>
    <name evidence="15" type="ORF">QCA50_009625</name>
</gene>
<dbReference type="PANTHER" id="PTHR46300:SF2">
    <property type="entry name" value="CYTOCHROME P450 MONOOXYGENASE ALNH-RELATED"/>
    <property type="match status" value="1"/>
</dbReference>
<name>A0AAW0G6L9_9APHY</name>
<evidence type="ECO:0000256" key="11">
    <source>
        <dbReference type="ARBA" id="ARBA00023033"/>
    </source>
</evidence>
<keyword evidence="6" id="KW-0812">Transmembrane</keyword>
<proteinExistence type="inferred from homology"/>